<dbReference type="SUPFAM" id="SSF54211">
    <property type="entry name" value="Ribosomal protein S5 domain 2-like"/>
    <property type="match status" value="2"/>
</dbReference>
<keyword evidence="9 12" id="KW-0862">Zinc</keyword>
<keyword evidence="10 12" id="KW-0443">Lipid metabolism</keyword>
<dbReference type="Pfam" id="PF03331">
    <property type="entry name" value="LpxC"/>
    <property type="match status" value="1"/>
</dbReference>
<feature type="active site" description="Proton donor" evidence="12">
    <location>
        <position position="267"/>
    </location>
</feature>
<comment type="catalytic activity">
    <reaction evidence="11 12">
        <text>a UDP-3-O-[(3R)-3-hydroxyacyl]-N-acetyl-alpha-D-glucosamine + H2O = a UDP-3-O-[(3R)-3-hydroxyacyl]-alpha-D-glucosamine + acetate</text>
        <dbReference type="Rhea" id="RHEA:67816"/>
        <dbReference type="ChEBI" id="CHEBI:15377"/>
        <dbReference type="ChEBI" id="CHEBI:30089"/>
        <dbReference type="ChEBI" id="CHEBI:137740"/>
        <dbReference type="ChEBI" id="CHEBI:173225"/>
        <dbReference type="EC" id="3.5.1.108"/>
    </reaction>
</comment>
<feature type="binding site" evidence="12">
    <location>
        <position position="85"/>
    </location>
    <ligand>
        <name>Zn(2+)</name>
        <dbReference type="ChEBI" id="CHEBI:29105"/>
    </ligand>
</feature>
<evidence type="ECO:0000256" key="2">
    <source>
        <dbReference type="ARBA" id="ARBA00002923"/>
    </source>
</evidence>
<name>A0ABT0CBF9_THEVL</name>
<evidence type="ECO:0000256" key="5">
    <source>
        <dbReference type="ARBA" id="ARBA00022516"/>
    </source>
</evidence>
<evidence type="ECO:0000256" key="12">
    <source>
        <dbReference type="HAMAP-Rule" id="MF_00388"/>
    </source>
</evidence>
<dbReference type="InterPro" id="IPR015870">
    <property type="entry name" value="UDP-acyl_N-AcGlcN_deAcase_N"/>
</dbReference>
<evidence type="ECO:0000256" key="10">
    <source>
        <dbReference type="ARBA" id="ARBA00023098"/>
    </source>
</evidence>
<dbReference type="PANTHER" id="PTHR33694:SF1">
    <property type="entry name" value="UDP-3-O-ACYL-N-ACETYLGLUCOSAMINE DEACETYLASE 1, MITOCHONDRIAL-RELATED"/>
    <property type="match status" value="1"/>
</dbReference>
<keyword evidence="14" id="KW-1185">Reference proteome</keyword>
<dbReference type="InterPro" id="IPR004463">
    <property type="entry name" value="UDP-acyl_GlcNac_deAcase"/>
</dbReference>
<evidence type="ECO:0000256" key="11">
    <source>
        <dbReference type="ARBA" id="ARBA00024535"/>
    </source>
</evidence>
<dbReference type="RefSeq" id="WP_279611388.1">
    <property type="nucleotide sequence ID" value="NZ_JAFIRA010000021.1"/>
</dbReference>
<proteinExistence type="inferred from homology"/>
<dbReference type="PANTHER" id="PTHR33694">
    <property type="entry name" value="UDP-3-O-ACYL-N-ACETYLGLUCOSAMINE DEACETYLASE 1, MITOCHONDRIAL-RELATED"/>
    <property type="match status" value="1"/>
</dbReference>
<dbReference type="Gene3D" id="3.30.230.20">
    <property type="entry name" value="lpxc deacetylase, domain 1"/>
    <property type="match status" value="1"/>
</dbReference>
<comment type="pathway">
    <text evidence="3 12">Glycolipid biosynthesis; lipid IV(A) biosynthesis; lipid IV(A) from (3R)-3-hydroxytetradecanoyl-[acyl-carrier-protein] and UDP-N-acetyl-alpha-D-glucosamine: step 2/6.</text>
</comment>
<feature type="binding site" evidence="12">
    <location>
        <position position="244"/>
    </location>
    <ligand>
        <name>Zn(2+)</name>
        <dbReference type="ChEBI" id="CHEBI:29105"/>
    </ligand>
</feature>
<dbReference type="EMBL" id="JAFIRA010000021">
    <property type="protein sequence ID" value="MCJ2543128.1"/>
    <property type="molecule type" value="Genomic_DNA"/>
</dbReference>
<evidence type="ECO:0000256" key="8">
    <source>
        <dbReference type="ARBA" id="ARBA00022801"/>
    </source>
</evidence>
<comment type="similarity">
    <text evidence="12">Belongs to the LpxC family.</text>
</comment>
<sequence>MRVLQHTLASSISLEGIGLHTGLSVRCTLHPAPVDTGRVFVRVDQPGSPIIPAQLGSLAPAHLSTLLQNTCPEGSEGSQVQTVEHLLAALYTLGIDNCRIEVDGPELPILDGSALPFVEAIAQAGILAQDQPTLLGVIKEPVTVWVGESFVSAVPHPVARFTYGIDFANSPIGQQWLSWTASAADFVESIAPARTFTRQQDVELARQRGLIKGGSLENAIVCTETEWLGPLRYADEPVRHKLIDLLGDLSLLGYRLQGHIVAYKAGHTLHHRLSEQLLQSGSLLIHTQ</sequence>
<gene>
    <name evidence="12 13" type="primary">lpxC</name>
    <name evidence="13" type="ORF">JX360_09450</name>
</gene>
<evidence type="ECO:0000313" key="13">
    <source>
        <dbReference type="EMBL" id="MCJ2543128.1"/>
    </source>
</evidence>
<dbReference type="HAMAP" id="MF_00388">
    <property type="entry name" value="LpxC"/>
    <property type="match status" value="1"/>
</dbReference>
<keyword evidence="7 12" id="KW-0479">Metal-binding</keyword>
<evidence type="ECO:0000256" key="6">
    <source>
        <dbReference type="ARBA" id="ARBA00022556"/>
    </source>
</evidence>
<evidence type="ECO:0000256" key="3">
    <source>
        <dbReference type="ARBA" id="ARBA00005002"/>
    </source>
</evidence>
<dbReference type="InterPro" id="IPR020568">
    <property type="entry name" value="Ribosomal_Su5_D2-typ_SF"/>
</dbReference>
<keyword evidence="8 12" id="KW-0378">Hydrolase</keyword>
<keyword evidence="6 12" id="KW-0441">Lipid A biosynthesis</keyword>
<dbReference type="EC" id="3.5.1.108" evidence="4 12"/>
<keyword evidence="5 12" id="KW-0444">Lipid biosynthesis</keyword>
<dbReference type="InterPro" id="IPR011334">
    <property type="entry name" value="UDP-acyl_GlcNac_deAcase_C"/>
</dbReference>
<dbReference type="Gene3D" id="3.30.1700.10">
    <property type="entry name" value="lpxc deacetylase, domain 2"/>
    <property type="match status" value="1"/>
</dbReference>
<evidence type="ECO:0000256" key="4">
    <source>
        <dbReference type="ARBA" id="ARBA00012745"/>
    </source>
</evidence>
<dbReference type="GO" id="GO:0103117">
    <property type="term" value="F:UDP-3-O-acyl-N-acetylglucosamine deacetylase activity"/>
    <property type="evidence" value="ECO:0007669"/>
    <property type="project" value="UniProtKB-EC"/>
</dbReference>
<dbReference type="Proteomes" id="UP000830835">
    <property type="component" value="Unassembled WGS sequence"/>
</dbReference>
<evidence type="ECO:0000256" key="7">
    <source>
        <dbReference type="ARBA" id="ARBA00022723"/>
    </source>
</evidence>
<organism evidence="13 14">
    <name type="scientific">Thermostichus vulcanus str. 'Rupite'</name>
    <dbReference type="NCBI Taxonomy" id="2813851"/>
    <lineage>
        <taxon>Bacteria</taxon>
        <taxon>Bacillati</taxon>
        <taxon>Cyanobacteriota</taxon>
        <taxon>Cyanophyceae</taxon>
        <taxon>Thermostichales</taxon>
        <taxon>Thermostichaceae</taxon>
        <taxon>Thermostichus</taxon>
    </lineage>
</organism>
<comment type="caution">
    <text evidence="13">The sequence shown here is derived from an EMBL/GenBank/DDBJ whole genome shotgun (WGS) entry which is preliminary data.</text>
</comment>
<comment type="cofactor">
    <cofactor evidence="1 12">
        <name>Zn(2+)</name>
        <dbReference type="ChEBI" id="CHEBI:29105"/>
    </cofactor>
</comment>
<dbReference type="NCBIfam" id="TIGR00325">
    <property type="entry name" value="lpxC"/>
    <property type="match status" value="1"/>
</dbReference>
<evidence type="ECO:0000313" key="14">
    <source>
        <dbReference type="Proteomes" id="UP000830835"/>
    </source>
</evidence>
<evidence type="ECO:0000256" key="1">
    <source>
        <dbReference type="ARBA" id="ARBA00001947"/>
    </source>
</evidence>
<feature type="binding site" evidence="12">
    <location>
        <position position="240"/>
    </location>
    <ligand>
        <name>Zn(2+)</name>
        <dbReference type="ChEBI" id="CHEBI:29105"/>
    </ligand>
</feature>
<protein>
    <recommendedName>
        <fullName evidence="4 12">UDP-3-O-acyl-N-acetylglucosamine deacetylase</fullName>
        <shortName evidence="12">UDP-3-O-acyl-GlcNAc deacetylase</shortName>
        <ecNumber evidence="4 12">3.5.1.108</ecNumber>
    </recommendedName>
    <alternativeName>
        <fullName evidence="12">UDP-3-O-[R-3-hydroxymyristoyl]-N-acetylglucosamine deacetylase</fullName>
    </alternativeName>
</protein>
<accession>A0ABT0CBF9</accession>
<reference evidence="13" key="1">
    <citation type="submission" date="2021-02" db="EMBL/GenBank/DDBJ databases">
        <title>The CRISPR/cas machinery reduction and long-range gene transfer in the hot spring cyanobacterium Synechococcus.</title>
        <authorList>
            <person name="Dvorak P."/>
            <person name="Jahodarova E."/>
            <person name="Hasler P."/>
            <person name="Poulickova A."/>
        </authorList>
    </citation>
    <scope>NUCLEOTIDE SEQUENCE</scope>
    <source>
        <strain evidence="13">Rupite</strain>
    </source>
</reference>
<evidence type="ECO:0000256" key="9">
    <source>
        <dbReference type="ARBA" id="ARBA00022833"/>
    </source>
</evidence>
<comment type="function">
    <text evidence="2 12">Catalyzes the hydrolysis of UDP-3-O-myristoyl-N-acetylglucosamine to form UDP-3-O-myristoylglucosamine and acetate, the committed step in lipid A biosynthesis.</text>
</comment>